<reference evidence="3 4" key="4">
    <citation type="journal article" date="2020" name="Sci. Rep.">
        <title>beta-carboline chemical signals induce reveromycin production through a LuxR family regulator in Streptomyces sp. SN-593.</title>
        <authorList>
            <person name="Panthee S."/>
            <person name="Kito N."/>
            <person name="Hayashi T."/>
            <person name="Shimizu T."/>
            <person name="Ishikawa J."/>
            <person name="Hamamoto H."/>
            <person name="Osada H."/>
            <person name="Takahashi S."/>
        </authorList>
    </citation>
    <scope>NUCLEOTIDE SEQUENCE [LARGE SCALE GENOMIC DNA]</scope>
    <source>
        <strain evidence="3 4">SN-593</strain>
    </source>
</reference>
<reference evidence="3 4" key="2">
    <citation type="journal article" date="2011" name="J. Antibiot.">
        <title>Furaquinocins I and J: novel polyketide isoprenoid hybrid compounds from Streptomyces reveromyceticus SN-593.</title>
        <authorList>
            <person name="Panthee S."/>
            <person name="Takahashi S."/>
            <person name="Takagi H."/>
            <person name="Nogawa T."/>
            <person name="Oowada E."/>
            <person name="Uramoto M."/>
            <person name="Osada H."/>
        </authorList>
    </citation>
    <scope>NUCLEOTIDE SEQUENCE [LARGE SCALE GENOMIC DNA]</scope>
    <source>
        <strain evidence="3 4">SN-593</strain>
    </source>
</reference>
<dbReference type="Proteomes" id="UP000595703">
    <property type="component" value="Chromosome"/>
</dbReference>
<evidence type="ECO:0000256" key="1">
    <source>
        <dbReference type="SAM" id="MobiDB-lite"/>
    </source>
</evidence>
<reference evidence="3 4" key="1">
    <citation type="journal article" date="2010" name="J. Bacteriol.">
        <title>Biochemical characterization of a novel indole prenyltransferase from Streptomyces sp. SN-593.</title>
        <authorList>
            <person name="Takahashi S."/>
            <person name="Takagi H."/>
            <person name="Toyoda A."/>
            <person name="Uramoto M."/>
            <person name="Nogawa T."/>
            <person name="Ueki M."/>
            <person name="Sakaki Y."/>
            <person name="Osada H."/>
        </authorList>
    </citation>
    <scope>NUCLEOTIDE SEQUENCE [LARGE SCALE GENOMIC DNA]</scope>
    <source>
        <strain evidence="3 4">SN-593</strain>
    </source>
</reference>
<gene>
    <name evidence="3" type="ORF">RVR_9287</name>
</gene>
<keyword evidence="2" id="KW-0472">Membrane</keyword>
<feature type="compositionally biased region" description="Low complexity" evidence="1">
    <location>
        <begin position="113"/>
        <end position="125"/>
    </location>
</feature>
<keyword evidence="2" id="KW-1133">Transmembrane helix</keyword>
<sequence length="125" mass="12419">MSMRPAALRVAAHVELLSLAVLLVNLATAHLRAVSSLVGPAHGCAYLFVVGATWRLRAADRRTRAVAWVPGVGGLLALRRLARAAGGNGADGPARTQAAAAHAGDGAGGAEGGAAAEWTAGVSPP</sequence>
<evidence type="ECO:0008006" key="5">
    <source>
        <dbReference type="Google" id="ProtNLM"/>
    </source>
</evidence>
<evidence type="ECO:0000256" key="2">
    <source>
        <dbReference type="SAM" id="Phobius"/>
    </source>
</evidence>
<accession>A0A7U3VSE1</accession>
<keyword evidence="2" id="KW-0812">Transmembrane</keyword>
<reference evidence="3 4" key="3">
    <citation type="journal article" date="2011" name="Nat. Chem. Biol.">
        <title>Reveromycin A biosynthesis uses RevG and RevJ for stereospecific spiroacetal formation.</title>
        <authorList>
            <person name="Takahashi S."/>
            <person name="Toyoda A."/>
            <person name="Sekiyama Y."/>
            <person name="Takagi H."/>
            <person name="Nogawa T."/>
            <person name="Uramoto M."/>
            <person name="Suzuki R."/>
            <person name="Koshino H."/>
            <person name="Kumano T."/>
            <person name="Panthee S."/>
            <person name="Dairi T."/>
            <person name="Ishikawa J."/>
            <person name="Ikeda H."/>
            <person name="Sakaki Y."/>
            <person name="Osada H."/>
        </authorList>
    </citation>
    <scope>NUCLEOTIDE SEQUENCE [LARGE SCALE GENOMIC DNA]</scope>
    <source>
        <strain evidence="3 4">SN-593</strain>
    </source>
</reference>
<feature type="transmembrane region" description="Helical" evidence="2">
    <location>
        <begin position="39"/>
        <end position="56"/>
    </location>
</feature>
<proteinExistence type="predicted"/>
<organism evidence="3 4">
    <name type="scientific">Actinacidiphila reveromycinica</name>
    <dbReference type="NCBI Taxonomy" id="659352"/>
    <lineage>
        <taxon>Bacteria</taxon>
        <taxon>Bacillati</taxon>
        <taxon>Actinomycetota</taxon>
        <taxon>Actinomycetes</taxon>
        <taxon>Kitasatosporales</taxon>
        <taxon>Streptomycetaceae</taxon>
        <taxon>Actinacidiphila</taxon>
    </lineage>
</organism>
<feature type="compositionally biased region" description="Low complexity" evidence="1">
    <location>
        <begin position="85"/>
        <end position="104"/>
    </location>
</feature>
<dbReference type="AlphaFoldDB" id="A0A7U3VSE1"/>
<dbReference type="RefSeq" id="WP_346731491.1">
    <property type="nucleotide sequence ID" value="NZ_AP018365.1"/>
</dbReference>
<evidence type="ECO:0000313" key="3">
    <source>
        <dbReference type="EMBL" id="BBB01740.1"/>
    </source>
</evidence>
<name>A0A7U3VSE1_9ACTN</name>
<feature type="region of interest" description="Disordered" evidence="1">
    <location>
        <begin position="85"/>
        <end position="125"/>
    </location>
</feature>
<keyword evidence="4" id="KW-1185">Reference proteome</keyword>
<dbReference type="EMBL" id="AP018365">
    <property type="protein sequence ID" value="BBB01740.1"/>
    <property type="molecule type" value="Genomic_DNA"/>
</dbReference>
<dbReference type="KEGG" id="arev:RVR_9287"/>
<protein>
    <recommendedName>
        <fullName evidence="5">DUF3817 domain-containing protein</fullName>
    </recommendedName>
</protein>
<evidence type="ECO:0000313" key="4">
    <source>
        <dbReference type="Proteomes" id="UP000595703"/>
    </source>
</evidence>